<dbReference type="STRING" id="1526.SAMN02910262_01442"/>
<dbReference type="OrthoDB" id="1680906at2"/>
<protein>
    <submittedName>
        <fullName evidence="1">Uncharacterized beta-barrel protein YwiB, DUF1934 family</fullName>
    </submittedName>
</protein>
<accession>A0A1I0CW55</accession>
<dbReference type="EMBL" id="FOIL01000009">
    <property type="protein sequence ID" value="SET24053.1"/>
    <property type="molecule type" value="Genomic_DNA"/>
</dbReference>
<dbReference type="Proteomes" id="UP000199820">
    <property type="component" value="Unassembled WGS sequence"/>
</dbReference>
<dbReference type="AlphaFoldDB" id="A0A1I0CW55"/>
<evidence type="ECO:0000313" key="2">
    <source>
        <dbReference type="Proteomes" id="UP000199820"/>
    </source>
</evidence>
<dbReference type="RefSeq" id="WP_074648959.1">
    <property type="nucleotide sequence ID" value="NZ_FOIL01000009.1"/>
</dbReference>
<dbReference type="InterPro" id="IPR015231">
    <property type="entry name" value="DUF1934"/>
</dbReference>
<dbReference type="Pfam" id="PF09148">
    <property type="entry name" value="DUF1934"/>
    <property type="match status" value="1"/>
</dbReference>
<proteinExistence type="predicted"/>
<sequence length="139" mass="15647">MTKDVLVRVTGRHLMEQDSGEIEVAAEGSYYEKSSGHFLAYDEVQEGGEKVHVVLKIGAERVDMMRSGVVKTHMEFLPGRTTTNCYYTPYGEMLLTVTTDELATDIREDRIEVRIRYRLEIDGGTGSSAEIRITAVPRD</sequence>
<keyword evidence="2" id="KW-1185">Reference proteome</keyword>
<reference evidence="1 2" key="1">
    <citation type="submission" date="2016-10" db="EMBL/GenBank/DDBJ databases">
        <authorList>
            <person name="de Groot N.N."/>
        </authorList>
    </citation>
    <scope>NUCLEOTIDE SEQUENCE [LARGE SCALE GENOMIC DNA]</scope>
    <source>
        <strain evidence="1 2">KH1P1</strain>
    </source>
</reference>
<gene>
    <name evidence="1" type="ORF">SAMN04487771_10097</name>
</gene>
<dbReference type="InterPro" id="IPR012674">
    <property type="entry name" value="Calycin"/>
</dbReference>
<evidence type="ECO:0000313" key="1">
    <source>
        <dbReference type="EMBL" id="SET24053.1"/>
    </source>
</evidence>
<dbReference type="eggNOG" id="COG4506">
    <property type="taxonomic scope" value="Bacteria"/>
</dbReference>
<dbReference type="Gene3D" id="2.40.128.20">
    <property type="match status" value="1"/>
</dbReference>
<name>A0A1I0CW55_9FIRM</name>
<dbReference type="SUPFAM" id="SSF50814">
    <property type="entry name" value="Lipocalins"/>
    <property type="match status" value="1"/>
</dbReference>
<organism evidence="1 2">
    <name type="scientific">[Clostridium] aminophilum</name>
    <dbReference type="NCBI Taxonomy" id="1526"/>
    <lineage>
        <taxon>Bacteria</taxon>
        <taxon>Bacillati</taxon>
        <taxon>Bacillota</taxon>
        <taxon>Clostridia</taxon>
        <taxon>Lachnospirales</taxon>
        <taxon>Lachnospiraceae</taxon>
    </lineage>
</organism>